<proteinExistence type="predicted"/>
<evidence type="ECO:0000256" key="1">
    <source>
        <dbReference type="SAM" id="MobiDB-lite"/>
    </source>
</evidence>
<comment type="caution">
    <text evidence="2">The sequence shown here is derived from an EMBL/GenBank/DDBJ whole genome shotgun (WGS) entry which is preliminary data.</text>
</comment>
<reference evidence="2" key="1">
    <citation type="submission" date="2014-01" db="EMBL/GenBank/DDBJ databases">
        <authorList>
            <person name="Brown-Elliot B."/>
            <person name="Wallace R."/>
            <person name="Lenaerts A."/>
            <person name="Ordway D."/>
            <person name="DeGroote M.A."/>
            <person name="Parker T."/>
            <person name="Sizemore C."/>
            <person name="Tallon L.J."/>
            <person name="Sadzewicz L.K."/>
            <person name="Sengamalay N."/>
            <person name="Fraser C.M."/>
            <person name="Hine E."/>
            <person name="Shefchek K.A."/>
            <person name="Das S.P."/>
            <person name="Tettelin H."/>
        </authorList>
    </citation>
    <scope>NUCLEOTIDE SEQUENCE [LARGE SCALE GENOMIC DNA]</scope>
    <source>
        <strain evidence="2">4042</strain>
    </source>
</reference>
<feature type="region of interest" description="Disordered" evidence="1">
    <location>
        <begin position="45"/>
        <end position="67"/>
    </location>
</feature>
<organism evidence="2">
    <name type="scientific">Mycobacterium xenopi 4042</name>
    <dbReference type="NCBI Taxonomy" id="1299334"/>
    <lineage>
        <taxon>Bacteria</taxon>
        <taxon>Bacillati</taxon>
        <taxon>Actinomycetota</taxon>
        <taxon>Actinomycetes</taxon>
        <taxon>Mycobacteriales</taxon>
        <taxon>Mycobacteriaceae</taxon>
        <taxon>Mycobacterium</taxon>
    </lineage>
</organism>
<protein>
    <submittedName>
        <fullName evidence="2">Putative transposase IS605 OrfB</fullName>
    </submittedName>
</protein>
<evidence type="ECO:0000313" key="2">
    <source>
        <dbReference type="EMBL" id="EUA65381.1"/>
    </source>
</evidence>
<dbReference type="AlphaFoldDB" id="X8DBF0"/>
<name>X8DBF0_MYCXE</name>
<dbReference type="EMBL" id="JAOB01000027">
    <property type="protein sequence ID" value="EUA65381.1"/>
    <property type="molecule type" value="Genomic_DNA"/>
</dbReference>
<accession>X8DBF0</accession>
<gene>
    <name evidence="2" type="ORF">I553_10678</name>
</gene>
<sequence length="130" mass="14330">MGHGADIACERLDYVSWQKNFPRSVRDRAPGHWWRWCAARLKAPAVSSSTSTTHARPPCRKPACAEPQEETAFATGAPLRVRHQRRSGPVFGLPGTACPNRGRWGRSAGLAVSRQGWGIVRTSTSREVQP</sequence>